<dbReference type="AlphaFoldDB" id="A0A0D3ISK6"/>
<feature type="region of interest" description="Disordered" evidence="5">
    <location>
        <begin position="186"/>
        <end position="205"/>
    </location>
</feature>
<feature type="transmembrane region" description="Helical" evidence="6">
    <location>
        <begin position="38"/>
        <end position="57"/>
    </location>
</feature>
<feature type="short sequence motif" description="GXGXXG" evidence="4">
    <location>
        <begin position="90"/>
        <end position="95"/>
    </location>
</feature>
<dbReference type="PaxDb" id="2903-EOD14241"/>
<feature type="active site" description="Nucleophile" evidence="4">
    <location>
        <position position="124"/>
    </location>
</feature>
<dbReference type="KEGG" id="ehx:EMIHUDRAFT_119595"/>
<evidence type="ECO:0000313" key="9">
    <source>
        <dbReference type="Proteomes" id="UP000013827"/>
    </source>
</evidence>
<dbReference type="GO" id="GO:0006631">
    <property type="term" value="P:fatty acid metabolic process"/>
    <property type="evidence" value="ECO:0007669"/>
    <property type="project" value="TreeGrafter"/>
</dbReference>
<dbReference type="Proteomes" id="UP000013827">
    <property type="component" value="Unassembled WGS sequence"/>
</dbReference>
<keyword evidence="3 4" id="KW-0443">Lipid metabolism</keyword>
<evidence type="ECO:0000256" key="6">
    <source>
        <dbReference type="SAM" id="Phobius"/>
    </source>
</evidence>
<keyword evidence="1 4" id="KW-0378">Hydrolase</keyword>
<dbReference type="GO" id="GO:0004620">
    <property type="term" value="F:phospholipase activity"/>
    <property type="evidence" value="ECO:0007669"/>
    <property type="project" value="TreeGrafter"/>
</dbReference>
<dbReference type="Pfam" id="PF01734">
    <property type="entry name" value="Patatin"/>
    <property type="match status" value="1"/>
</dbReference>
<dbReference type="EnsemblProtists" id="EOD14241">
    <property type="protein sequence ID" value="EOD14241"/>
    <property type="gene ID" value="EMIHUDRAFT_119595"/>
</dbReference>
<dbReference type="GO" id="GO:0016020">
    <property type="term" value="C:membrane"/>
    <property type="evidence" value="ECO:0007669"/>
    <property type="project" value="TreeGrafter"/>
</dbReference>
<reference evidence="9" key="1">
    <citation type="journal article" date="2013" name="Nature">
        <title>Pan genome of the phytoplankton Emiliania underpins its global distribution.</title>
        <authorList>
            <person name="Read B.A."/>
            <person name="Kegel J."/>
            <person name="Klute M.J."/>
            <person name="Kuo A."/>
            <person name="Lefebvre S.C."/>
            <person name="Maumus F."/>
            <person name="Mayer C."/>
            <person name="Miller J."/>
            <person name="Monier A."/>
            <person name="Salamov A."/>
            <person name="Young J."/>
            <person name="Aguilar M."/>
            <person name="Claverie J.M."/>
            <person name="Frickenhaus S."/>
            <person name="Gonzalez K."/>
            <person name="Herman E.K."/>
            <person name="Lin Y.C."/>
            <person name="Napier J."/>
            <person name="Ogata H."/>
            <person name="Sarno A.F."/>
            <person name="Shmutz J."/>
            <person name="Schroeder D."/>
            <person name="de Vargas C."/>
            <person name="Verret F."/>
            <person name="von Dassow P."/>
            <person name="Valentin K."/>
            <person name="Van de Peer Y."/>
            <person name="Wheeler G."/>
            <person name="Dacks J.B."/>
            <person name="Delwiche C.F."/>
            <person name="Dyhrman S.T."/>
            <person name="Glockner G."/>
            <person name="John U."/>
            <person name="Richards T."/>
            <person name="Worden A.Z."/>
            <person name="Zhang X."/>
            <person name="Grigoriev I.V."/>
            <person name="Allen A.E."/>
            <person name="Bidle K."/>
            <person name="Borodovsky M."/>
            <person name="Bowler C."/>
            <person name="Brownlee C."/>
            <person name="Cock J.M."/>
            <person name="Elias M."/>
            <person name="Gladyshev V.N."/>
            <person name="Groth M."/>
            <person name="Guda C."/>
            <person name="Hadaegh A."/>
            <person name="Iglesias-Rodriguez M.D."/>
            <person name="Jenkins J."/>
            <person name="Jones B.M."/>
            <person name="Lawson T."/>
            <person name="Leese F."/>
            <person name="Lindquist E."/>
            <person name="Lobanov A."/>
            <person name="Lomsadze A."/>
            <person name="Malik S.B."/>
            <person name="Marsh M.E."/>
            <person name="Mackinder L."/>
            <person name="Mock T."/>
            <person name="Mueller-Roeber B."/>
            <person name="Pagarete A."/>
            <person name="Parker M."/>
            <person name="Probert I."/>
            <person name="Quesneville H."/>
            <person name="Raines C."/>
            <person name="Rensing S.A."/>
            <person name="Riano-Pachon D.M."/>
            <person name="Richier S."/>
            <person name="Rokitta S."/>
            <person name="Shiraiwa Y."/>
            <person name="Soanes D.M."/>
            <person name="van der Giezen M."/>
            <person name="Wahlund T.M."/>
            <person name="Williams B."/>
            <person name="Wilson W."/>
            <person name="Wolfe G."/>
            <person name="Wurch L.L."/>
        </authorList>
    </citation>
    <scope>NUCLEOTIDE SEQUENCE</scope>
</reference>
<evidence type="ECO:0000256" key="2">
    <source>
        <dbReference type="ARBA" id="ARBA00022963"/>
    </source>
</evidence>
<dbReference type="InterPro" id="IPR016035">
    <property type="entry name" value="Acyl_Trfase/lysoPLipase"/>
</dbReference>
<reference evidence="8" key="2">
    <citation type="submission" date="2024-10" db="UniProtKB">
        <authorList>
            <consortium name="EnsemblProtists"/>
        </authorList>
    </citation>
    <scope>IDENTIFICATION</scope>
</reference>
<feature type="domain" description="PNPLA" evidence="7">
    <location>
        <begin position="86"/>
        <end position="303"/>
    </location>
</feature>
<dbReference type="InterPro" id="IPR002641">
    <property type="entry name" value="PNPLA_dom"/>
</dbReference>
<dbReference type="PANTHER" id="PTHR24185">
    <property type="entry name" value="CALCIUM-INDEPENDENT PHOSPHOLIPASE A2-GAMMA"/>
    <property type="match status" value="1"/>
</dbReference>
<feature type="short sequence motif" description="DGA/G" evidence="4">
    <location>
        <begin position="290"/>
        <end position="292"/>
    </location>
</feature>
<sequence>MEPESPASAHAQATTGEALLEPEAASNGALLQAEAEGALLLSGLTVGIVVLVAFLLTGRRSRPPLRMPRIRSKKVASSEHAPLCILTLDGGGMKGLVLATLLEAIEERTGIPIGGLFDLVVGTSTGGVAAIHVAFASALGEGCRDYRASLERVRKVLEQRSKTNLLVTGHECTSAAARQVAQSCAPARRHGADPAPRPAPPCEPRTATPPHVAVVTAFHEGGGWQPFLVRNYELPYSSGETSAPRSPRSYANPGAIDGESDWPIEDLVLATTAAPGLFPPVERGGKVFVDGAVVANNPTKLAIREARRRWPGRRIGIIVSLGTGQMRQAQAPIARTSSPASYWIPAMLDMAFDSNRTHADVHDTLLPAIANECGHPFYFRIQPTIEDATMVTTIPRKLAALQQQTRTFAKSMSHDLDKIAAYLLLAAARPAFLPTPAGAAEAERLCGDHCCHWETLKGLAALRARCSATPPG</sequence>
<keyword evidence="9" id="KW-1185">Reference proteome</keyword>
<dbReference type="GeneID" id="17260391"/>
<name>A0A0D3ISK6_EMIH1</name>
<keyword evidence="6" id="KW-0472">Membrane</keyword>
<dbReference type="PROSITE" id="PS51635">
    <property type="entry name" value="PNPLA"/>
    <property type="match status" value="1"/>
</dbReference>
<dbReference type="GO" id="GO:0016042">
    <property type="term" value="P:lipid catabolic process"/>
    <property type="evidence" value="ECO:0007669"/>
    <property type="project" value="UniProtKB-UniRule"/>
</dbReference>
<evidence type="ECO:0000256" key="4">
    <source>
        <dbReference type="PROSITE-ProRule" id="PRU01161"/>
    </source>
</evidence>
<keyword evidence="2 4" id="KW-0442">Lipid degradation</keyword>
<keyword evidence="6" id="KW-0812">Transmembrane</keyword>
<organism evidence="8 9">
    <name type="scientific">Emiliania huxleyi (strain CCMP1516)</name>
    <dbReference type="NCBI Taxonomy" id="280463"/>
    <lineage>
        <taxon>Eukaryota</taxon>
        <taxon>Haptista</taxon>
        <taxon>Haptophyta</taxon>
        <taxon>Prymnesiophyceae</taxon>
        <taxon>Isochrysidales</taxon>
        <taxon>Noelaerhabdaceae</taxon>
        <taxon>Emiliania</taxon>
    </lineage>
</organism>
<evidence type="ECO:0000256" key="3">
    <source>
        <dbReference type="ARBA" id="ARBA00023098"/>
    </source>
</evidence>
<accession>A0A0D3ISK6</accession>
<protein>
    <recommendedName>
        <fullName evidence="7">PNPLA domain-containing protein</fullName>
    </recommendedName>
</protein>
<dbReference type="STRING" id="2903.R1DTY0"/>
<dbReference type="Gene3D" id="3.40.1090.10">
    <property type="entry name" value="Cytosolic phospholipase A2 catalytic domain"/>
    <property type="match status" value="1"/>
</dbReference>
<evidence type="ECO:0000256" key="5">
    <source>
        <dbReference type="SAM" id="MobiDB-lite"/>
    </source>
</evidence>
<keyword evidence="6" id="KW-1133">Transmembrane helix</keyword>
<dbReference type="HOGENOM" id="CLU_579309_0_0_1"/>
<evidence type="ECO:0000313" key="8">
    <source>
        <dbReference type="EnsemblProtists" id="EOD14241"/>
    </source>
</evidence>
<dbReference type="PANTHER" id="PTHR24185:SF1">
    <property type="entry name" value="CALCIUM-INDEPENDENT PHOSPHOLIPASE A2-GAMMA"/>
    <property type="match status" value="1"/>
</dbReference>
<dbReference type="RefSeq" id="XP_005766670.1">
    <property type="nucleotide sequence ID" value="XM_005766613.1"/>
</dbReference>
<proteinExistence type="predicted"/>
<dbReference type="eggNOG" id="KOG4231">
    <property type="taxonomic scope" value="Eukaryota"/>
</dbReference>
<feature type="active site" description="Proton acceptor" evidence="4">
    <location>
        <position position="290"/>
    </location>
</feature>
<dbReference type="SUPFAM" id="SSF52151">
    <property type="entry name" value="FabD/lysophospholipase-like"/>
    <property type="match status" value="1"/>
</dbReference>
<evidence type="ECO:0000256" key="1">
    <source>
        <dbReference type="ARBA" id="ARBA00022801"/>
    </source>
</evidence>
<evidence type="ECO:0000259" key="7">
    <source>
        <dbReference type="PROSITE" id="PS51635"/>
    </source>
</evidence>
<feature type="short sequence motif" description="GXSXG" evidence="4">
    <location>
        <begin position="122"/>
        <end position="126"/>
    </location>
</feature>